<name>A0A6L8LP25_9VIBR</name>
<keyword evidence="2" id="KW-1185">Reference proteome</keyword>
<evidence type="ECO:0008006" key="3">
    <source>
        <dbReference type="Google" id="ProtNLM"/>
    </source>
</evidence>
<evidence type="ECO:0000313" key="1">
    <source>
        <dbReference type="EMBL" id="MYM57748.1"/>
    </source>
</evidence>
<accession>A0A6L8LP25</accession>
<organism evidence="1 2">
    <name type="scientific">Vibrio tetraodonis subsp. pristinus</name>
    <dbReference type="NCBI Taxonomy" id="2695891"/>
    <lineage>
        <taxon>Bacteria</taxon>
        <taxon>Pseudomonadati</taxon>
        <taxon>Pseudomonadota</taxon>
        <taxon>Gammaproteobacteria</taxon>
        <taxon>Vibrionales</taxon>
        <taxon>Vibrionaceae</taxon>
        <taxon>Vibrio</taxon>
    </lineage>
</organism>
<dbReference type="AlphaFoldDB" id="A0A6L8LP25"/>
<proteinExistence type="predicted"/>
<dbReference type="EMBL" id="WWEU01000001">
    <property type="protein sequence ID" value="MYM57748.1"/>
    <property type="molecule type" value="Genomic_DNA"/>
</dbReference>
<comment type="caution">
    <text evidence="1">The sequence shown here is derived from an EMBL/GenBank/DDBJ whole genome shotgun (WGS) entry which is preliminary data.</text>
</comment>
<evidence type="ECO:0000313" key="2">
    <source>
        <dbReference type="Proteomes" id="UP000478571"/>
    </source>
</evidence>
<reference evidence="1 2" key="1">
    <citation type="submission" date="2020-01" db="EMBL/GenBank/DDBJ databases">
        <title>Draft Genome Sequence of Vibrio sp. strain OCN044, Isolated from a Healthy Coral at Palmyra Atoll.</title>
        <authorList>
            <person name="Videau P."/>
            <person name="Loughran R."/>
            <person name="Esquivel A."/>
            <person name="Deadmond M."/>
            <person name="Paddock B.E."/>
            <person name="Saw J.H."/>
            <person name="Ushijima B."/>
        </authorList>
    </citation>
    <scope>NUCLEOTIDE SEQUENCE [LARGE SCALE GENOMIC DNA]</scope>
    <source>
        <strain evidence="1 2">OCN044</strain>
    </source>
</reference>
<dbReference type="Proteomes" id="UP000478571">
    <property type="component" value="Unassembled WGS sequence"/>
</dbReference>
<sequence>MKKYMFLFLCLIGNVGNCQENVIDICWKVSSEKNNIVSQSEISEFIFGVRRDLSEVKEIDKVLNSIYLSDYNYKDFVDFKSCLNYEKSRFIARNKVIFILAIIGRIKIDKMNISEIDNVLGDINFIEFSEDRIKMVELVNAIKIFRDDWSVGKLKNMYDYYGYDYLIIKREIISSLHFIGSDLSLKAIDEINSKNDNEIIRNDIDSLFIKT</sequence>
<gene>
    <name evidence="1" type="ORF">GTG28_00680</name>
</gene>
<dbReference type="RefSeq" id="WP_160926100.1">
    <property type="nucleotide sequence ID" value="NZ_WWEU01000001.1"/>
</dbReference>
<protein>
    <recommendedName>
        <fullName evidence="3">DUF4476 domain-containing protein</fullName>
    </recommendedName>
</protein>